<feature type="binding site" evidence="5">
    <location>
        <position position="266"/>
    </location>
    <ligand>
        <name>isopentenyl diphosphate</name>
        <dbReference type="ChEBI" id="CHEBI:128769"/>
    </ligand>
</feature>
<feature type="binding site" evidence="5">
    <location>
        <position position="42"/>
    </location>
    <ligand>
        <name>dimethylallyl diphosphate</name>
        <dbReference type="ChEBI" id="CHEBI:57623"/>
    </ligand>
</feature>
<dbReference type="InterPro" id="IPR003451">
    <property type="entry name" value="LytB/IspH"/>
</dbReference>
<comment type="pathway">
    <text evidence="5">Isoprenoid biosynthesis; isopentenyl diphosphate biosynthesis via DXP pathway; isopentenyl diphosphate from 1-deoxy-D-xylulose 5-phosphate: step 6/6.</text>
</comment>
<feature type="binding site" evidence="5">
    <location>
        <position position="75"/>
    </location>
    <ligand>
        <name>dimethylallyl diphosphate</name>
        <dbReference type="ChEBI" id="CHEBI:57623"/>
    </ligand>
</feature>
<feature type="binding site" evidence="5">
    <location>
        <position position="165"/>
    </location>
    <ligand>
        <name>(2E)-4-hydroxy-3-methylbut-2-enyl diphosphate</name>
        <dbReference type="ChEBI" id="CHEBI:128753"/>
    </ligand>
</feature>
<organism evidence="6 7">
    <name type="scientific">Pseudodesulfovibrio sediminis</name>
    <dbReference type="NCBI Taxonomy" id="2810563"/>
    <lineage>
        <taxon>Bacteria</taxon>
        <taxon>Pseudomonadati</taxon>
        <taxon>Thermodesulfobacteriota</taxon>
        <taxon>Desulfovibrionia</taxon>
        <taxon>Desulfovibrionales</taxon>
        <taxon>Desulfovibrionaceae</taxon>
    </lineage>
</organism>
<dbReference type="PANTHER" id="PTHR30426:SF0">
    <property type="entry name" value="4-HYDROXY-3-METHYLBUT-2-ENYL DIPHOSPHATE REDUCTASE"/>
    <property type="match status" value="1"/>
</dbReference>
<evidence type="ECO:0000256" key="1">
    <source>
        <dbReference type="ARBA" id="ARBA00022485"/>
    </source>
</evidence>
<feature type="binding site" evidence="5">
    <location>
        <position position="266"/>
    </location>
    <ligand>
        <name>(2E)-4-hydroxy-3-methylbut-2-enyl diphosphate</name>
        <dbReference type="ChEBI" id="CHEBI:128753"/>
    </ligand>
</feature>
<feature type="binding site" evidence="5">
    <location>
        <position position="222"/>
    </location>
    <ligand>
        <name>(2E)-4-hydroxy-3-methylbut-2-enyl diphosphate</name>
        <dbReference type="ChEBI" id="CHEBI:128753"/>
    </ligand>
</feature>
<feature type="binding site" evidence="5">
    <location>
        <position position="75"/>
    </location>
    <ligand>
        <name>(2E)-4-hydroxy-3-methylbut-2-enyl diphosphate</name>
        <dbReference type="ChEBI" id="CHEBI:128753"/>
    </ligand>
</feature>
<dbReference type="Gene3D" id="3.40.1010.20">
    <property type="entry name" value="4-hydroxy-3-methylbut-2-enyl diphosphate reductase, catalytic domain"/>
    <property type="match status" value="2"/>
</dbReference>
<feature type="binding site" evidence="5">
    <location>
        <position position="12"/>
    </location>
    <ligand>
        <name>[4Fe-4S] cluster</name>
        <dbReference type="ChEBI" id="CHEBI:49883"/>
    </ligand>
</feature>
<dbReference type="NCBIfam" id="TIGR00216">
    <property type="entry name" value="ispH_lytB"/>
    <property type="match status" value="1"/>
</dbReference>
<gene>
    <name evidence="5 6" type="primary">ispH</name>
    <name evidence="6" type="ORF">PSDVSF_29430</name>
</gene>
<feature type="binding site" evidence="5">
    <location>
        <position position="97"/>
    </location>
    <ligand>
        <name>[4Fe-4S] cluster</name>
        <dbReference type="ChEBI" id="CHEBI:49883"/>
    </ligand>
</feature>
<dbReference type="HAMAP" id="MF_00191">
    <property type="entry name" value="IspH"/>
    <property type="match status" value="1"/>
</dbReference>
<dbReference type="Pfam" id="PF02401">
    <property type="entry name" value="LYTB"/>
    <property type="match status" value="1"/>
</dbReference>
<feature type="binding site" evidence="5">
    <location>
        <position position="125"/>
    </location>
    <ligand>
        <name>(2E)-4-hydroxy-3-methylbut-2-enyl diphosphate</name>
        <dbReference type="ChEBI" id="CHEBI:128753"/>
    </ligand>
</feature>
<dbReference type="EMBL" id="AP024485">
    <property type="protein sequence ID" value="BCS89701.1"/>
    <property type="molecule type" value="Genomic_DNA"/>
</dbReference>
<feature type="binding site" evidence="5">
    <location>
        <position position="125"/>
    </location>
    <ligand>
        <name>isopentenyl diphosphate</name>
        <dbReference type="ChEBI" id="CHEBI:128769"/>
    </ligand>
</feature>
<comment type="caution">
    <text evidence="5">Lacks conserved residue(s) required for the propagation of feature annotation.</text>
</comment>
<keyword evidence="3 5" id="KW-0408">Iron</keyword>
<protein>
    <recommendedName>
        <fullName evidence="5">4-hydroxy-3-methylbut-2-enyl diphosphate reductase</fullName>
        <shortName evidence="5">HMBPP reductase</shortName>
        <ecNumber evidence="5">1.17.7.4</ecNumber>
    </recommendedName>
</protein>
<dbReference type="PANTHER" id="PTHR30426">
    <property type="entry name" value="4-HYDROXY-3-METHYLBUT-2-ENYL DIPHOSPHATE REDUCTASE"/>
    <property type="match status" value="1"/>
</dbReference>
<keyword evidence="1 5" id="KW-0004">4Fe-4S</keyword>
<comment type="function">
    <text evidence="5">Catalyzes the conversion of 1-hydroxy-2-methyl-2-(E)-butenyl 4-diphosphate (HMBPP) into a mixture of isopentenyl diphosphate (IPP) and dimethylallyl diphosphate (DMAPP). Acts in the terminal step of the DOXP/MEP pathway for isoprenoid precursor biosynthesis.</text>
</comment>
<dbReference type="Gene3D" id="3.40.50.11270">
    <property type="match status" value="1"/>
</dbReference>
<feature type="binding site" evidence="5">
    <location>
        <position position="75"/>
    </location>
    <ligand>
        <name>isopentenyl diphosphate</name>
        <dbReference type="ChEBI" id="CHEBI:128769"/>
    </ligand>
</feature>
<sequence>MEVILAETAGFCMGVDLALRRLNKLVASADSRPIYILGPIIHNPQVLKRYADKGVIMVDTPDQVPPEAWVVIRAHGITRQVQADLKARNVKIKDATCPRVKKAQLLIGRHTADGRELLLYGEADHPEVAGLVSYAGNGFFVFGSKEELDEYGLDPDKRYVLAAQTTQDKVLFKHVIGKLSGNDQVDVIVLETICDATKLRQAEAKQLADDVDFMVVVGGFNSGNTRRLAQVVSDKGTPCRHVETVADLDLGELARFKRIGVTAGASTPRMVIDEVLEVLESL</sequence>
<dbReference type="CDD" id="cd13944">
    <property type="entry name" value="lytB_ispH"/>
    <property type="match status" value="1"/>
</dbReference>
<dbReference type="EC" id="1.17.7.4" evidence="5"/>
<keyword evidence="5" id="KW-0414">Isoprene biosynthesis</keyword>
<comment type="catalytic activity">
    <reaction evidence="5">
        <text>isopentenyl diphosphate + 2 oxidized [2Fe-2S]-[ferredoxin] + H2O = (2E)-4-hydroxy-3-methylbut-2-enyl diphosphate + 2 reduced [2Fe-2S]-[ferredoxin] + 2 H(+)</text>
        <dbReference type="Rhea" id="RHEA:24488"/>
        <dbReference type="Rhea" id="RHEA-COMP:10000"/>
        <dbReference type="Rhea" id="RHEA-COMP:10001"/>
        <dbReference type="ChEBI" id="CHEBI:15377"/>
        <dbReference type="ChEBI" id="CHEBI:15378"/>
        <dbReference type="ChEBI" id="CHEBI:33737"/>
        <dbReference type="ChEBI" id="CHEBI:33738"/>
        <dbReference type="ChEBI" id="CHEBI:128753"/>
        <dbReference type="ChEBI" id="CHEBI:128769"/>
        <dbReference type="EC" id="1.17.7.4"/>
    </reaction>
</comment>
<keyword evidence="2 5" id="KW-0479">Metal-binding</keyword>
<comment type="similarity">
    <text evidence="5">Belongs to the IspH family.</text>
</comment>
<keyword evidence="4 5" id="KW-0411">Iron-sulfur</keyword>
<feature type="binding site" evidence="5">
    <location>
        <position position="125"/>
    </location>
    <ligand>
        <name>dimethylallyl diphosphate</name>
        <dbReference type="ChEBI" id="CHEBI:57623"/>
    </ligand>
</feature>
<feature type="binding site" evidence="5">
    <location>
        <position position="224"/>
    </location>
    <ligand>
        <name>isopentenyl diphosphate</name>
        <dbReference type="ChEBI" id="CHEBI:128769"/>
    </ligand>
</feature>
<feature type="binding site" evidence="5">
    <location>
        <position position="222"/>
    </location>
    <ligand>
        <name>dimethylallyl diphosphate</name>
        <dbReference type="ChEBI" id="CHEBI:57623"/>
    </ligand>
</feature>
<feature type="binding site" evidence="5">
    <location>
        <position position="224"/>
    </location>
    <ligand>
        <name>dimethylallyl diphosphate</name>
        <dbReference type="ChEBI" id="CHEBI:57623"/>
    </ligand>
</feature>
<comment type="catalytic activity">
    <reaction evidence="5">
        <text>dimethylallyl diphosphate + 2 oxidized [2Fe-2S]-[ferredoxin] + H2O = (2E)-4-hydroxy-3-methylbut-2-enyl diphosphate + 2 reduced [2Fe-2S]-[ferredoxin] + 2 H(+)</text>
        <dbReference type="Rhea" id="RHEA:24825"/>
        <dbReference type="Rhea" id="RHEA-COMP:10000"/>
        <dbReference type="Rhea" id="RHEA-COMP:10001"/>
        <dbReference type="ChEBI" id="CHEBI:15377"/>
        <dbReference type="ChEBI" id="CHEBI:15378"/>
        <dbReference type="ChEBI" id="CHEBI:33737"/>
        <dbReference type="ChEBI" id="CHEBI:33738"/>
        <dbReference type="ChEBI" id="CHEBI:57623"/>
        <dbReference type="ChEBI" id="CHEBI:128753"/>
        <dbReference type="EC" id="1.17.7.4"/>
    </reaction>
</comment>
<proteinExistence type="inferred from homology"/>
<accession>A0ABN6ETM7</accession>
<feature type="binding site" evidence="5">
    <location>
        <position position="194"/>
    </location>
    <ligand>
        <name>[4Fe-4S] cluster</name>
        <dbReference type="ChEBI" id="CHEBI:49883"/>
    </ligand>
</feature>
<keyword evidence="7" id="KW-1185">Reference proteome</keyword>
<feature type="binding site" evidence="5">
    <location>
        <position position="42"/>
    </location>
    <ligand>
        <name>isopentenyl diphosphate</name>
        <dbReference type="ChEBI" id="CHEBI:128769"/>
    </ligand>
</feature>
<evidence type="ECO:0000256" key="3">
    <source>
        <dbReference type="ARBA" id="ARBA00023004"/>
    </source>
</evidence>
<evidence type="ECO:0000313" key="6">
    <source>
        <dbReference type="EMBL" id="BCS89701.1"/>
    </source>
</evidence>
<reference evidence="6" key="1">
    <citation type="journal article" date="2022" name="Arch. Microbiol.">
        <title>Pseudodesulfovibrio sediminis sp. nov., a mesophilic and neutrophilic sulfate-reducing bacterium isolated from sediment of a brackish lake.</title>
        <authorList>
            <person name="Takahashi A."/>
            <person name="Kojima H."/>
            <person name="Watanabe M."/>
            <person name="Fukui M."/>
        </authorList>
    </citation>
    <scope>NUCLEOTIDE SEQUENCE</scope>
    <source>
        <strain evidence="6">SF6</strain>
    </source>
</reference>
<feature type="binding site" evidence="5">
    <location>
        <position position="42"/>
    </location>
    <ligand>
        <name>(2E)-4-hydroxy-3-methylbut-2-enyl diphosphate</name>
        <dbReference type="ChEBI" id="CHEBI:128753"/>
    </ligand>
</feature>
<dbReference type="Proteomes" id="UP001053296">
    <property type="component" value="Chromosome"/>
</dbReference>
<comment type="cofactor">
    <cofactor evidence="5">
        <name>[4Fe-4S] cluster</name>
        <dbReference type="ChEBI" id="CHEBI:49883"/>
    </cofactor>
    <text evidence="5">Binds 1 [4Fe-4S] cluster per subunit.</text>
</comment>
<feature type="binding site" evidence="5">
    <location>
        <position position="266"/>
    </location>
    <ligand>
        <name>dimethylallyl diphosphate</name>
        <dbReference type="ChEBI" id="CHEBI:57623"/>
    </ligand>
</feature>
<evidence type="ECO:0000313" key="7">
    <source>
        <dbReference type="Proteomes" id="UP001053296"/>
    </source>
</evidence>
<comment type="pathway">
    <text evidence="5">Isoprenoid biosynthesis; dimethylallyl diphosphate biosynthesis; dimethylallyl diphosphate from (2E)-4-hydroxy-3-methylbutenyl diphosphate: step 1/1.</text>
</comment>
<keyword evidence="5" id="KW-0560">Oxidoreductase</keyword>
<feature type="active site" description="Proton donor" evidence="5">
    <location>
        <position position="127"/>
    </location>
</feature>
<feature type="binding site" evidence="5">
    <location>
        <position position="222"/>
    </location>
    <ligand>
        <name>isopentenyl diphosphate</name>
        <dbReference type="ChEBI" id="CHEBI:128769"/>
    </ligand>
</feature>
<dbReference type="RefSeq" id="WP_229591663.1">
    <property type="nucleotide sequence ID" value="NZ_AP024485.1"/>
</dbReference>
<evidence type="ECO:0000256" key="2">
    <source>
        <dbReference type="ARBA" id="ARBA00022723"/>
    </source>
</evidence>
<evidence type="ECO:0000256" key="4">
    <source>
        <dbReference type="ARBA" id="ARBA00023014"/>
    </source>
</evidence>
<name>A0ABN6ETM7_9BACT</name>
<evidence type="ECO:0000256" key="5">
    <source>
        <dbReference type="HAMAP-Rule" id="MF_00191"/>
    </source>
</evidence>
<feature type="binding site" evidence="5">
    <location>
        <position position="224"/>
    </location>
    <ligand>
        <name>(2E)-4-hydroxy-3-methylbut-2-enyl diphosphate</name>
        <dbReference type="ChEBI" id="CHEBI:128753"/>
    </ligand>
</feature>